<name>A0ABQ4US05_9HYPH</name>
<evidence type="ECO:0000259" key="1">
    <source>
        <dbReference type="Pfam" id="PF13438"/>
    </source>
</evidence>
<feature type="domain" description="DUF4113" evidence="1">
    <location>
        <begin position="1"/>
        <end position="50"/>
    </location>
</feature>
<protein>
    <recommendedName>
        <fullName evidence="1">DUF4113 domain-containing protein</fullName>
    </recommendedName>
</protein>
<accession>A0ABQ4US05</accession>
<comment type="caution">
    <text evidence="2">The sequence shown here is derived from an EMBL/GenBank/DDBJ whole genome shotgun (WGS) entry which is preliminary data.</text>
</comment>
<reference evidence="2" key="1">
    <citation type="journal article" date="2021" name="Front. Microbiol.">
        <title>Comprehensive Comparative Genomics and Phenotyping of Methylobacterium Species.</title>
        <authorList>
            <person name="Alessa O."/>
            <person name="Ogura Y."/>
            <person name="Fujitani Y."/>
            <person name="Takami H."/>
            <person name="Hayashi T."/>
            <person name="Sahin N."/>
            <person name="Tani A."/>
        </authorList>
    </citation>
    <scope>NUCLEOTIDE SEQUENCE</scope>
    <source>
        <strain evidence="2">DSM 14458</strain>
    </source>
</reference>
<keyword evidence="3" id="KW-1185">Reference proteome</keyword>
<evidence type="ECO:0000313" key="2">
    <source>
        <dbReference type="EMBL" id="GJE74946.1"/>
    </source>
</evidence>
<dbReference type="Pfam" id="PF13438">
    <property type="entry name" value="DUF4113"/>
    <property type="match status" value="1"/>
</dbReference>
<evidence type="ECO:0000313" key="3">
    <source>
        <dbReference type="Proteomes" id="UP001055093"/>
    </source>
</evidence>
<reference evidence="2" key="2">
    <citation type="submission" date="2021-08" db="EMBL/GenBank/DDBJ databases">
        <authorList>
            <person name="Tani A."/>
            <person name="Ola A."/>
            <person name="Ogura Y."/>
            <person name="Katsura K."/>
            <person name="Hayashi T."/>
        </authorList>
    </citation>
    <scope>NUCLEOTIDE SEQUENCE</scope>
    <source>
        <strain evidence="2">DSM 14458</strain>
    </source>
</reference>
<dbReference type="Proteomes" id="UP001055093">
    <property type="component" value="Unassembled WGS sequence"/>
</dbReference>
<organism evidence="2 3">
    <name type="scientific">Methylorubrum suomiense</name>
    <dbReference type="NCBI Taxonomy" id="144191"/>
    <lineage>
        <taxon>Bacteria</taxon>
        <taxon>Pseudomonadati</taxon>
        <taxon>Pseudomonadota</taxon>
        <taxon>Alphaproteobacteria</taxon>
        <taxon>Hyphomicrobiales</taxon>
        <taxon>Methylobacteriaceae</taxon>
        <taxon>Methylorubrum</taxon>
    </lineage>
</organism>
<dbReference type="EMBL" id="BPRE01000004">
    <property type="protein sequence ID" value="GJE74946.1"/>
    <property type="molecule type" value="Genomic_DNA"/>
</dbReference>
<gene>
    <name evidence="2" type="ORF">BGCPKDLD_1520</name>
</gene>
<sequence length="79" mass="8569">MAALDASNGRFGRGAVVPASAGFAPRRDWSTKFEMRSPRYTTRLDELPVIAAALDRAVPSRPRRRTCTVLNACATCSAE</sequence>
<proteinExistence type="predicted"/>
<dbReference type="InterPro" id="IPR025188">
    <property type="entry name" value="DUF4113"/>
</dbReference>